<dbReference type="Proteomes" id="UP000094764">
    <property type="component" value="Unassembled WGS sequence"/>
</dbReference>
<dbReference type="AlphaFoldDB" id="A0A1E5H022"/>
<dbReference type="InterPro" id="IPR013783">
    <property type="entry name" value="Ig-like_fold"/>
</dbReference>
<dbReference type="EMBL" id="MIKB01000004">
    <property type="protein sequence ID" value="OEG18321.1"/>
    <property type="molecule type" value="Genomic_DNA"/>
</dbReference>
<keyword evidence="5" id="KW-1185">Reference proteome</keyword>
<dbReference type="STRING" id="903983.BCR23_13905"/>
<feature type="domain" description="Bacterial Ig" evidence="3">
    <location>
        <begin position="398"/>
        <end position="480"/>
    </location>
</feature>
<protein>
    <recommendedName>
        <fullName evidence="3">Bacterial Ig domain-containing protein</fullName>
    </recommendedName>
</protein>
<dbReference type="InterPro" id="IPR041498">
    <property type="entry name" value="Big_6"/>
</dbReference>
<evidence type="ECO:0000256" key="1">
    <source>
        <dbReference type="SAM" id="Coils"/>
    </source>
</evidence>
<evidence type="ECO:0000313" key="5">
    <source>
        <dbReference type="Proteomes" id="UP000094764"/>
    </source>
</evidence>
<accession>A0A1E5H022</accession>
<keyword evidence="2" id="KW-0472">Membrane</keyword>
<dbReference type="OrthoDB" id="2365040at2"/>
<organism evidence="4 5">
    <name type="scientific">Enterococcus quebecensis</name>
    <dbReference type="NCBI Taxonomy" id="903983"/>
    <lineage>
        <taxon>Bacteria</taxon>
        <taxon>Bacillati</taxon>
        <taxon>Bacillota</taxon>
        <taxon>Bacilli</taxon>
        <taxon>Lactobacillales</taxon>
        <taxon>Enterococcaceae</taxon>
        <taxon>Enterococcus</taxon>
    </lineage>
</organism>
<evidence type="ECO:0000256" key="2">
    <source>
        <dbReference type="SAM" id="Phobius"/>
    </source>
</evidence>
<comment type="caution">
    <text evidence="4">The sequence shown here is derived from an EMBL/GenBank/DDBJ whole genome shotgun (WGS) entry which is preliminary data.</text>
</comment>
<proteinExistence type="predicted"/>
<evidence type="ECO:0000259" key="3">
    <source>
        <dbReference type="Pfam" id="PF17936"/>
    </source>
</evidence>
<name>A0A1E5H022_9ENTE</name>
<keyword evidence="2" id="KW-1133">Transmembrane helix</keyword>
<feature type="coiled-coil region" evidence="1">
    <location>
        <begin position="251"/>
        <end position="297"/>
    </location>
</feature>
<feature type="transmembrane region" description="Helical" evidence="2">
    <location>
        <begin position="12"/>
        <end position="34"/>
    </location>
</feature>
<sequence length="788" mass="88053">MDNIRYLNRKPFILVSVITGLIFFITVGAAGRMVDAAENKADKTITLDKDKWKIQVVTETDSGTKRSKEHDLTTTESYYEGFNKAFINSDGDSISVSLPGSSNGSPGGGRSIVDAEIKQSIFLEANRYYQIKGKTRMRYSPTYTDRNISMTNIIVDNNYHYFIFYHLSHSYLDKTMNNVVTMKSNESKNYLIGFSFRKPLNAVVSTNTSVPYYTNWILSDFGVTDVTDDFLKLTASIDGLFTSRDQNALKLSTSQQKVDNLKQDVENFSNVLTETDKKKLEEKLTKAQTILDKIQMTLKIQALVDNHLQEASYKITGTTYPNSFLSFSGSPALAEGELNSEVEGDLTRYQTRADSVGKFAYELPKGKYFEAGEEILIKSMLQGKTLTITSKVKDTTPPDPPQLNEVIDKSITFSGHSEANATINVYEKGNQSIFLTGQADAEGQFDISIPKAQQPLVPYKNYEVIALDSSGNKSVASNLQQVKDTTPPTAEAVIQQVKINASVPSISMLLKNIYDNAGIEDITMEMIKQPDLTKVGRTTATIELLDKAKNKTIIDVQFLVESSDTMKDDTYMLYGETFSTLAVDYPETEAEQIQFILEQSKANAWEIATSKEKKELILIDKTLVKRAVGTYEVSFSIGKITKKINITLLPGMLTIKNFSSNVSFGEPAIQSRKQKIVQEKAVELKIEDTRFNKNQWRLTAQLESHFQNTHGEDESGLNLYVREEKNKEIPINKQGTNEVFSSGGDTGREVTVSFTNTSRSLILETVPGKIRSNTVYAAKINWLLENGP</sequence>
<keyword evidence="1" id="KW-0175">Coiled coil</keyword>
<dbReference type="Gene3D" id="2.60.40.10">
    <property type="entry name" value="Immunoglobulins"/>
    <property type="match status" value="1"/>
</dbReference>
<reference evidence="5" key="1">
    <citation type="submission" date="2016-09" db="EMBL/GenBank/DDBJ databases">
        <authorList>
            <person name="Gulvik C.A."/>
        </authorList>
    </citation>
    <scope>NUCLEOTIDE SEQUENCE [LARGE SCALE GENOMIC DNA]</scope>
    <source>
        <strain evidence="5">LMG 26306</strain>
    </source>
</reference>
<evidence type="ECO:0000313" key="4">
    <source>
        <dbReference type="EMBL" id="OEG18321.1"/>
    </source>
</evidence>
<dbReference type="Pfam" id="PF17936">
    <property type="entry name" value="Big_6"/>
    <property type="match status" value="1"/>
</dbReference>
<dbReference type="RefSeq" id="WP_069634206.1">
    <property type="nucleotide sequence ID" value="NZ_JXKZ01000016.1"/>
</dbReference>
<gene>
    <name evidence="4" type="ORF">BCR23_13905</name>
</gene>
<dbReference type="SUPFAM" id="SSF63491">
    <property type="entry name" value="BAG domain"/>
    <property type="match status" value="1"/>
</dbReference>
<keyword evidence="2" id="KW-0812">Transmembrane</keyword>